<dbReference type="GO" id="GO:0035999">
    <property type="term" value="P:tetrahydrofolate interconversion"/>
    <property type="evidence" value="ECO:0007669"/>
    <property type="project" value="TreeGrafter"/>
</dbReference>
<sequence length="190" mass="21823">MIKSDKSKLRKIFQKRRLLLTPAEIRQMNRNICKRILSLESISDKKIAACYLAINNEPDIKTVIDQLIKNKKTVAVCAFFKKLNEYKLVKLSNLENLKIGPYQIPQPSTLTLIDPKDIDLAFIPGLAFSEDGLRLGYGKGVYDRLLTNTKALKFGVCFDFQIIDNFSSESHDLRVDFIITERRIIKTQNI</sequence>
<evidence type="ECO:0000256" key="5">
    <source>
        <dbReference type="RuleBase" id="RU361279"/>
    </source>
</evidence>
<evidence type="ECO:0000256" key="4">
    <source>
        <dbReference type="PIRSR" id="PIRSR006806-1"/>
    </source>
</evidence>
<dbReference type="PANTHER" id="PTHR23407:SF1">
    <property type="entry name" value="5-FORMYLTETRAHYDROFOLATE CYCLO-LIGASE"/>
    <property type="match status" value="1"/>
</dbReference>
<keyword evidence="5" id="KW-0460">Magnesium</keyword>
<dbReference type="Proteomes" id="UP000034753">
    <property type="component" value="Unassembled WGS sequence"/>
</dbReference>
<evidence type="ECO:0000313" key="6">
    <source>
        <dbReference type="EMBL" id="KKS13806.1"/>
    </source>
</evidence>
<evidence type="ECO:0000256" key="2">
    <source>
        <dbReference type="ARBA" id="ARBA00022741"/>
    </source>
</evidence>
<evidence type="ECO:0000256" key="3">
    <source>
        <dbReference type="ARBA" id="ARBA00022840"/>
    </source>
</evidence>
<evidence type="ECO:0000256" key="1">
    <source>
        <dbReference type="ARBA" id="ARBA00010638"/>
    </source>
</evidence>
<protein>
    <recommendedName>
        <fullName evidence="5">5-formyltetrahydrofolate cyclo-ligase</fullName>
        <ecNumber evidence="5">6.3.3.2</ecNumber>
    </recommendedName>
</protein>
<comment type="similarity">
    <text evidence="1 5">Belongs to the 5-formyltetrahydrofolate cyclo-ligase family.</text>
</comment>
<dbReference type="AlphaFoldDB" id="A0A0G0YVU2"/>
<dbReference type="NCBIfam" id="TIGR02727">
    <property type="entry name" value="MTHFS_bact"/>
    <property type="match status" value="1"/>
</dbReference>
<dbReference type="PANTHER" id="PTHR23407">
    <property type="entry name" value="ATPASE INHIBITOR/5-FORMYLTETRAHYDROFOLATE CYCLO-LIGASE"/>
    <property type="match status" value="1"/>
</dbReference>
<keyword evidence="3 4" id="KW-0067">ATP-binding</keyword>
<comment type="caution">
    <text evidence="6">The sequence shown here is derived from an EMBL/GenBank/DDBJ whole genome shotgun (WGS) entry which is preliminary data.</text>
</comment>
<keyword evidence="5" id="KW-0479">Metal-binding</keyword>
<dbReference type="GO" id="GO:0046872">
    <property type="term" value="F:metal ion binding"/>
    <property type="evidence" value="ECO:0007669"/>
    <property type="project" value="UniProtKB-KW"/>
</dbReference>
<comment type="catalytic activity">
    <reaction evidence="5">
        <text>(6S)-5-formyl-5,6,7,8-tetrahydrofolate + ATP = (6R)-5,10-methenyltetrahydrofolate + ADP + phosphate</text>
        <dbReference type="Rhea" id="RHEA:10488"/>
        <dbReference type="ChEBI" id="CHEBI:30616"/>
        <dbReference type="ChEBI" id="CHEBI:43474"/>
        <dbReference type="ChEBI" id="CHEBI:57455"/>
        <dbReference type="ChEBI" id="CHEBI:57457"/>
        <dbReference type="ChEBI" id="CHEBI:456216"/>
        <dbReference type="EC" id="6.3.3.2"/>
    </reaction>
</comment>
<dbReference type="Pfam" id="PF01812">
    <property type="entry name" value="5-FTHF_cyc-lig"/>
    <property type="match status" value="1"/>
</dbReference>
<dbReference type="GO" id="GO:0030272">
    <property type="term" value="F:5-formyltetrahydrofolate cyclo-ligase activity"/>
    <property type="evidence" value="ECO:0007669"/>
    <property type="project" value="UniProtKB-EC"/>
</dbReference>
<feature type="binding site" evidence="4">
    <location>
        <begin position="134"/>
        <end position="142"/>
    </location>
    <ligand>
        <name>ATP</name>
        <dbReference type="ChEBI" id="CHEBI:30616"/>
    </ligand>
</feature>
<feature type="binding site" evidence="4">
    <location>
        <position position="57"/>
    </location>
    <ligand>
        <name>substrate</name>
    </ligand>
</feature>
<proteinExistence type="inferred from homology"/>
<dbReference type="GO" id="GO:0009396">
    <property type="term" value="P:folic acid-containing compound biosynthetic process"/>
    <property type="evidence" value="ECO:0007669"/>
    <property type="project" value="TreeGrafter"/>
</dbReference>
<keyword evidence="2 4" id="KW-0547">Nucleotide-binding</keyword>
<gene>
    <name evidence="6" type="ORF">UU67_C0016G0019</name>
</gene>
<name>A0A0G0YVU2_9BACT</name>
<dbReference type="EMBL" id="LCBN01000016">
    <property type="protein sequence ID" value="KKS13806.1"/>
    <property type="molecule type" value="Genomic_DNA"/>
</dbReference>
<dbReference type="InterPro" id="IPR002698">
    <property type="entry name" value="FTHF_cligase"/>
</dbReference>
<evidence type="ECO:0000313" key="7">
    <source>
        <dbReference type="Proteomes" id="UP000034753"/>
    </source>
</evidence>
<dbReference type="InterPro" id="IPR024185">
    <property type="entry name" value="FTHF_cligase-like_sf"/>
</dbReference>
<dbReference type="InterPro" id="IPR037171">
    <property type="entry name" value="NagB/RpiA_transferase-like"/>
</dbReference>
<dbReference type="EC" id="6.3.3.2" evidence="5"/>
<dbReference type="GO" id="GO:0005524">
    <property type="term" value="F:ATP binding"/>
    <property type="evidence" value="ECO:0007669"/>
    <property type="project" value="UniProtKB-KW"/>
</dbReference>
<comment type="cofactor">
    <cofactor evidence="5">
        <name>Mg(2+)</name>
        <dbReference type="ChEBI" id="CHEBI:18420"/>
    </cofactor>
</comment>
<dbReference type="SUPFAM" id="SSF100950">
    <property type="entry name" value="NagB/RpiA/CoA transferase-like"/>
    <property type="match status" value="1"/>
</dbReference>
<feature type="binding site" evidence="4">
    <location>
        <begin position="6"/>
        <end position="10"/>
    </location>
    <ligand>
        <name>ATP</name>
        <dbReference type="ChEBI" id="CHEBI:30616"/>
    </ligand>
</feature>
<accession>A0A0G0YVU2</accession>
<reference evidence="6 7" key="1">
    <citation type="journal article" date="2015" name="Nature">
        <title>rRNA introns, odd ribosomes, and small enigmatic genomes across a large radiation of phyla.</title>
        <authorList>
            <person name="Brown C.T."/>
            <person name="Hug L.A."/>
            <person name="Thomas B.C."/>
            <person name="Sharon I."/>
            <person name="Castelle C.J."/>
            <person name="Singh A."/>
            <person name="Wilkins M.J."/>
            <person name="Williams K.H."/>
            <person name="Banfield J.F."/>
        </authorList>
    </citation>
    <scope>NUCLEOTIDE SEQUENCE [LARGE SCALE GENOMIC DNA]</scope>
</reference>
<dbReference type="Gene3D" id="3.40.50.10420">
    <property type="entry name" value="NagB/RpiA/CoA transferase-like"/>
    <property type="match status" value="1"/>
</dbReference>
<dbReference type="PIRSF" id="PIRSF006806">
    <property type="entry name" value="FTHF_cligase"/>
    <property type="match status" value="1"/>
</dbReference>
<organism evidence="6 7">
    <name type="scientific">Candidatus Daviesbacteria bacterium GW2011_GWB1_41_5</name>
    <dbReference type="NCBI Taxonomy" id="1618429"/>
    <lineage>
        <taxon>Bacteria</taxon>
        <taxon>Candidatus Daviesiibacteriota</taxon>
    </lineage>
</organism>
<feature type="binding site" evidence="4">
    <location>
        <position position="52"/>
    </location>
    <ligand>
        <name>substrate</name>
    </ligand>
</feature>